<proteinExistence type="inferred from homology"/>
<comment type="similarity">
    <text evidence="1">Belongs to the peptidase C40 family.</text>
</comment>
<keyword evidence="2" id="KW-0645">Protease</keyword>
<keyword evidence="4" id="KW-0378">Hydrolase</keyword>
<accession>A0A844GGM3</accession>
<dbReference type="PROSITE" id="PS51935">
    <property type="entry name" value="NLPC_P60"/>
    <property type="match status" value="1"/>
</dbReference>
<dbReference type="SUPFAM" id="SSF102712">
    <property type="entry name" value="JAB1/MPN domain"/>
    <property type="match status" value="1"/>
</dbReference>
<reference evidence="9 10" key="1">
    <citation type="submission" date="2019-11" db="EMBL/GenBank/DDBJ databases">
        <title>Draft genome sequence of Paludibacterium sp. dN18-1.</title>
        <authorList>
            <person name="Im W.-T."/>
        </authorList>
    </citation>
    <scope>NUCLEOTIDE SEQUENCE [LARGE SCALE GENOMIC DNA]</scope>
    <source>
        <strain evidence="10">dN 18-1</strain>
    </source>
</reference>
<keyword evidence="5" id="KW-0788">Thiol protease</keyword>
<dbReference type="Gene3D" id="3.90.1720.10">
    <property type="entry name" value="endopeptidase domain like (from Nostoc punctiforme)"/>
    <property type="match status" value="1"/>
</dbReference>
<dbReference type="Pfam" id="PF14464">
    <property type="entry name" value="Prok-JAB"/>
    <property type="match status" value="1"/>
</dbReference>
<dbReference type="GO" id="GO:0006508">
    <property type="term" value="P:proteolysis"/>
    <property type="evidence" value="ECO:0007669"/>
    <property type="project" value="UniProtKB-KW"/>
</dbReference>
<evidence type="ECO:0000256" key="4">
    <source>
        <dbReference type="ARBA" id="ARBA00022801"/>
    </source>
</evidence>
<keyword evidence="3" id="KW-0479">Metal-binding</keyword>
<dbReference type="Proteomes" id="UP000446658">
    <property type="component" value="Unassembled WGS sequence"/>
</dbReference>
<evidence type="ECO:0000256" key="5">
    <source>
        <dbReference type="ARBA" id="ARBA00022807"/>
    </source>
</evidence>
<keyword evidence="7" id="KW-0482">Metalloprotease</keyword>
<dbReference type="AlphaFoldDB" id="A0A844GGM3"/>
<dbReference type="GO" id="GO:0008235">
    <property type="term" value="F:metalloexopeptidase activity"/>
    <property type="evidence" value="ECO:0007669"/>
    <property type="project" value="TreeGrafter"/>
</dbReference>
<evidence type="ECO:0000313" key="9">
    <source>
        <dbReference type="EMBL" id="MTD34037.1"/>
    </source>
</evidence>
<dbReference type="InterPro" id="IPR000555">
    <property type="entry name" value="JAMM/MPN+_dom"/>
</dbReference>
<dbReference type="SMART" id="SM00232">
    <property type="entry name" value="JAB_MPN"/>
    <property type="match status" value="1"/>
</dbReference>
<evidence type="ECO:0000256" key="1">
    <source>
        <dbReference type="ARBA" id="ARBA00007074"/>
    </source>
</evidence>
<dbReference type="CDD" id="cd08073">
    <property type="entry name" value="MPN_NLPC_P60"/>
    <property type="match status" value="1"/>
</dbReference>
<evidence type="ECO:0000256" key="6">
    <source>
        <dbReference type="ARBA" id="ARBA00022833"/>
    </source>
</evidence>
<dbReference type="InterPro" id="IPR051929">
    <property type="entry name" value="VirAsm_ModProt"/>
</dbReference>
<dbReference type="Gene3D" id="3.40.140.10">
    <property type="entry name" value="Cytidine Deaminase, domain 2"/>
    <property type="match status" value="1"/>
</dbReference>
<keyword evidence="6" id="KW-0862">Zinc</keyword>
<evidence type="ECO:0000313" key="10">
    <source>
        <dbReference type="Proteomes" id="UP000446658"/>
    </source>
</evidence>
<dbReference type="Pfam" id="PF00877">
    <property type="entry name" value="NLPC_P60"/>
    <property type="match status" value="1"/>
</dbReference>
<dbReference type="SUPFAM" id="SSF54001">
    <property type="entry name" value="Cysteine proteinases"/>
    <property type="match status" value="1"/>
</dbReference>
<sequence>MLDPYLIAEMLKHAEAAYPNEACGLIVAAGKKPLLVVCQNVDEQPGQQFTISADDYEAAEECGPVIAVWHSHVNESPEPSMADRQLIEATGLPWHIVSWPGKGYAYAEPCGFVAPYEGRPFVHGIHDCYSLIRDYYQREYGLYLNDYPRAVEWWNKGDDLYLQNFEREGFKRLIDAEFQPGDVLLMRIGDTQTTNHGAIYLGNGEMLHHVTNRLSCRDVLNGYYQRGITHHLRHETKL</sequence>
<dbReference type="PANTHER" id="PTHR34858:SF1">
    <property type="entry name" value="CYSO-CYSTEINE PEPTIDASE"/>
    <property type="match status" value="1"/>
</dbReference>
<dbReference type="InterPro" id="IPR038765">
    <property type="entry name" value="Papain-like_cys_pep_sf"/>
</dbReference>
<feature type="domain" description="NlpC/P60" evidence="8">
    <location>
        <begin position="97"/>
        <end position="235"/>
    </location>
</feature>
<evidence type="ECO:0000259" key="8">
    <source>
        <dbReference type="PROSITE" id="PS51935"/>
    </source>
</evidence>
<dbReference type="EMBL" id="WLYX01000001">
    <property type="protein sequence ID" value="MTD34037.1"/>
    <property type="molecule type" value="Genomic_DNA"/>
</dbReference>
<organism evidence="9 10">
    <name type="scientific">Paludibacterium denitrificans</name>
    <dbReference type="NCBI Taxonomy" id="2675226"/>
    <lineage>
        <taxon>Bacteria</taxon>
        <taxon>Pseudomonadati</taxon>
        <taxon>Pseudomonadota</taxon>
        <taxon>Betaproteobacteria</taxon>
        <taxon>Neisseriales</taxon>
        <taxon>Chromobacteriaceae</taxon>
        <taxon>Paludibacterium</taxon>
    </lineage>
</organism>
<dbReference type="GO" id="GO:0008234">
    <property type="term" value="F:cysteine-type peptidase activity"/>
    <property type="evidence" value="ECO:0007669"/>
    <property type="project" value="UniProtKB-KW"/>
</dbReference>
<name>A0A844GGM3_9NEIS</name>
<dbReference type="PANTHER" id="PTHR34858">
    <property type="entry name" value="CYSO-CYSTEINE PEPTIDASE"/>
    <property type="match status" value="1"/>
</dbReference>
<dbReference type="InterPro" id="IPR000064">
    <property type="entry name" value="NLP_P60_dom"/>
</dbReference>
<evidence type="ECO:0000256" key="2">
    <source>
        <dbReference type="ARBA" id="ARBA00022670"/>
    </source>
</evidence>
<comment type="caution">
    <text evidence="9">The sequence shown here is derived from an EMBL/GenBank/DDBJ whole genome shotgun (WGS) entry which is preliminary data.</text>
</comment>
<evidence type="ECO:0000256" key="3">
    <source>
        <dbReference type="ARBA" id="ARBA00022723"/>
    </source>
</evidence>
<gene>
    <name evidence="9" type="ORF">GKE73_16520</name>
</gene>
<dbReference type="GO" id="GO:0008270">
    <property type="term" value="F:zinc ion binding"/>
    <property type="evidence" value="ECO:0007669"/>
    <property type="project" value="TreeGrafter"/>
</dbReference>
<keyword evidence="10" id="KW-1185">Reference proteome</keyword>
<dbReference type="InterPro" id="IPR028090">
    <property type="entry name" value="JAB_dom_prok"/>
</dbReference>
<evidence type="ECO:0000256" key="7">
    <source>
        <dbReference type="ARBA" id="ARBA00023049"/>
    </source>
</evidence>
<protein>
    <submittedName>
        <fullName evidence="9">Peptidase P60</fullName>
    </submittedName>
</protein>
<dbReference type="RefSeq" id="WP_230371225.1">
    <property type="nucleotide sequence ID" value="NZ_WLYX01000001.1"/>
</dbReference>